<evidence type="ECO:0000256" key="1">
    <source>
        <dbReference type="SAM" id="Phobius"/>
    </source>
</evidence>
<dbReference type="GeneID" id="96778259"/>
<feature type="transmembrane region" description="Helical" evidence="1">
    <location>
        <begin position="33"/>
        <end position="54"/>
    </location>
</feature>
<name>A0A6I2UGM9_9FIRM</name>
<dbReference type="RefSeq" id="WP_154406500.1">
    <property type="nucleotide sequence ID" value="NZ_JBGUUA010000153.1"/>
</dbReference>
<dbReference type="EMBL" id="VUNR01000006">
    <property type="protein sequence ID" value="MSU08341.1"/>
    <property type="molecule type" value="Genomic_DNA"/>
</dbReference>
<comment type="caution">
    <text evidence="2">The sequence shown here is derived from an EMBL/GenBank/DDBJ whole genome shotgun (WGS) entry which is preliminary data.</text>
</comment>
<reference evidence="2 3" key="1">
    <citation type="submission" date="2019-08" db="EMBL/GenBank/DDBJ databases">
        <title>In-depth cultivation of the pig gut microbiome towards novel bacterial diversity and tailored functional studies.</title>
        <authorList>
            <person name="Wylensek D."/>
            <person name="Hitch T.C.A."/>
            <person name="Clavel T."/>
        </authorList>
    </citation>
    <scope>NUCLEOTIDE SEQUENCE [LARGE SCALE GENOMIC DNA]</scope>
    <source>
        <strain evidence="2 3">WCA-693-APC-5D-A</strain>
    </source>
</reference>
<keyword evidence="3" id="KW-1185">Reference proteome</keyword>
<keyword evidence="1" id="KW-1133">Transmembrane helix</keyword>
<dbReference type="AlphaFoldDB" id="A0A6I2UGM9"/>
<organism evidence="2 3">
    <name type="scientific">Anaerovibrio slackiae</name>
    <dbReference type="NCBI Taxonomy" id="2652309"/>
    <lineage>
        <taxon>Bacteria</taxon>
        <taxon>Bacillati</taxon>
        <taxon>Bacillota</taxon>
        <taxon>Negativicutes</taxon>
        <taxon>Selenomonadales</taxon>
        <taxon>Selenomonadaceae</taxon>
        <taxon>Anaerovibrio</taxon>
    </lineage>
</organism>
<keyword evidence="1" id="KW-0812">Transmembrane</keyword>
<feature type="transmembrane region" description="Helical" evidence="1">
    <location>
        <begin position="7"/>
        <end position="27"/>
    </location>
</feature>
<accession>A0A6I2UGM9</accession>
<evidence type="ECO:0000313" key="2">
    <source>
        <dbReference type="EMBL" id="MSU08341.1"/>
    </source>
</evidence>
<dbReference type="Proteomes" id="UP000433181">
    <property type="component" value="Unassembled WGS sequence"/>
</dbReference>
<evidence type="ECO:0000313" key="3">
    <source>
        <dbReference type="Proteomes" id="UP000433181"/>
    </source>
</evidence>
<keyword evidence="1" id="KW-0472">Membrane</keyword>
<gene>
    <name evidence="2" type="ORF">FYJ84_04965</name>
</gene>
<protein>
    <submittedName>
        <fullName evidence="2">Uncharacterized protein</fullName>
    </submittedName>
</protein>
<proteinExistence type="predicted"/>
<sequence>MKLKGMQLTDWLIIILMTAIIALDMDFGNLQTIDYVCLAAYGFWLVALVVRLYIVNREKQ</sequence>